<accession>A0ABR7D3L3</accession>
<dbReference type="SMART" id="SM00854">
    <property type="entry name" value="PGA_cap"/>
    <property type="match status" value="1"/>
</dbReference>
<evidence type="ECO:0000313" key="4">
    <source>
        <dbReference type="Proteomes" id="UP000646484"/>
    </source>
</evidence>
<feature type="domain" description="Capsule synthesis protein CapA" evidence="2">
    <location>
        <begin position="8"/>
        <end position="249"/>
    </location>
</feature>
<dbReference type="InterPro" id="IPR052169">
    <property type="entry name" value="CW_Biosynth-Accessory"/>
</dbReference>
<dbReference type="InterPro" id="IPR019079">
    <property type="entry name" value="Capsule_synth_CapA"/>
</dbReference>
<comment type="caution">
    <text evidence="3">The sequence shown here is derived from an EMBL/GenBank/DDBJ whole genome shotgun (WGS) entry which is preliminary data.</text>
</comment>
<dbReference type="RefSeq" id="WP_186977080.1">
    <property type="nucleotide sequence ID" value="NZ_JACOOH010000006.1"/>
</dbReference>
<dbReference type="PANTHER" id="PTHR33393:SF11">
    <property type="entry name" value="POLYGLUTAMINE SYNTHESIS ACCESSORY PROTEIN RV0574C-RELATED"/>
    <property type="match status" value="1"/>
</dbReference>
<reference evidence="3 4" key="1">
    <citation type="submission" date="2020-08" db="EMBL/GenBank/DDBJ databases">
        <title>Genome public.</title>
        <authorList>
            <person name="Liu C."/>
            <person name="Sun Q."/>
        </authorList>
    </citation>
    <scope>NUCLEOTIDE SEQUENCE [LARGE SCALE GENOMIC DNA]</scope>
    <source>
        <strain evidence="3 4">NSJ-56</strain>
    </source>
</reference>
<dbReference type="PANTHER" id="PTHR33393">
    <property type="entry name" value="POLYGLUTAMINE SYNTHESIS ACCESSORY PROTEIN RV0574C-RELATED"/>
    <property type="match status" value="1"/>
</dbReference>
<dbReference type="InterPro" id="IPR029052">
    <property type="entry name" value="Metallo-depent_PP-like"/>
</dbReference>
<comment type="similarity">
    <text evidence="1">Belongs to the CapA family.</text>
</comment>
<protein>
    <submittedName>
        <fullName evidence="3">CapA family protein</fullName>
    </submittedName>
</protein>
<dbReference type="CDD" id="cd07381">
    <property type="entry name" value="MPP_CapA"/>
    <property type="match status" value="1"/>
</dbReference>
<dbReference type="Pfam" id="PF09587">
    <property type="entry name" value="PGA_cap"/>
    <property type="match status" value="1"/>
</dbReference>
<dbReference type="Gene3D" id="3.60.21.10">
    <property type="match status" value="1"/>
</dbReference>
<sequence length="377" mass="43405">MNSGSDLRIAFLGDIMPGGVISGKDEFIDENVLQYLNGFDLRIATLECAIGDDYEYDRVKMQGRMNIIYAKDVDLRKIEILNINIVTLANNHIFDLGLDGFQHICKLLDKRKILRCGAGMTSEEAAKPVIVEEKGKRVCFFSYCQYNTPYVGYVPVATKNSAGVNPLDINKVIVDITEAKKEFDYVFVIPHWGVEYISCPTVECKKLAYKMIEAGADGVIGGHPHRVQSCLQYRGKPIFFSLGNFLFADFFMAPPRPIWYPCENDVEMGQIKITNDYPFPVKEPLKRIWRNFSRIGMIAEISIGSRLKVSWNTVRLAESNRLSFYPRPLKFKIKLYLIELFIQMPWYDGGKFVMNVRELLSKKSYMNRLRRYWRGNN</sequence>
<evidence type="ECO:0000256" key="1">
    <source>
        <dbReference type="ARBA" id="ARBA00005662"/>
    </source>
</evidence>
<keyword evidence="4" id="KW-1185">Reference proteome</keyword>
<dbReference type="SUPFAM" id="SSF56300">
    <property type="entry name" value="Metallo-dependent phosphatases"/>
    <property type="match status" value="1"/>
</dbReference>
<evidence type="ECO:0000259" key="2">
    <source>
        <dbReference type="SMART" id="SM00854"/>
    </source>
</evidence>
<dbReference type="Proteomes" id="UP000646484">
    <property type="component" value="Unassembled WGS sequence"/>
</dbReference>
<dbReference type="EMBL" id="JACOOH010000006">
    <property type="protein sequence ID" value="MBC5622414.1"/>
    <property type="molecule type" value="Genomic_DNA"/>
</dbReference>
<name>A0ABR7D3L3_9BACT</name>
<evidence type="ECO:0000313" key="3">
    <source>
        <dbReference type="EMBL" id="MBC5622414.1"/>
    </source>
</evidence>
<gene>
    <name evidence="3" type="ORF">H8S64_15040</name>
</gene>
<proteinExistence type="inferred from homology"/>
<organism evidence="3 4">
    <name type="scientific">Butyricimonas hominis</name>
    <dbReference type="NCBI Taxonomy" id="2763032"/>
    <lineage>
        <taxon>Bacteria</taxon>
        <taxon>Pseudomonadati</taxon>
        <taxon>Bacteroidota</taxon>
        <taxon>Bacteroidia</taxon>
        <taxon>Bacteroidales</taxon>
        <taxon>Odoribacteraceae</taxon>
        <taxon>Butyricimonas</taxon>
    </lineage>
</organism>